<gene>
    <name evidence="2" type="ORF">FM21_08090</name>
</gene>
<dbReference type="RefSeq" id="WP_043374120.1">
    <property type="nucleotide sequence ID" value="NZ_KN039946.1"/>
</dbReference>
<keyword evidence="3" id="KW-1185">Reference proteome</keyword>
<evidence type="ECO:0000256" key="1">
    <source>
        <dbReference type="SAM" id="MobiDB-lite"/>
    </source>
</evidence>
<organism evidence="2 3">
    <name type="scientific">Streptomyces mutabilis</name>
    <dbReference type="NCBI Taxonomy" id="67332"/>
    <lineage>
        <taxon>Bacteria</taxon>
        <taxon>Bacillati</taxon>
        <taxon>Actinomycetota</taxon>
        <taxon>Actinomycetes</taxon>
        <taxon>Kitasatosporales</taxon>
        <taxon>Streptomycetaceae</taxon>
        <taxon>Streptomyces</taxon>
    </lineage>
</organism>
<name>A0A086N4J3_9ACTN</name>
<feature type="region of interest" description="Disordered" evidence="1">
    <location>
        <begin position="17"/>
        <end position="44"/>
    </location>
</feature>
<protein>
    <submittedName>
        <fullName evidence="2">Uncharacterized protein</fullName>
    </submittedName>
</protein>
<dbReference type="Proteomes" id="UP000029095">
    <property type="component" value="Unassembled WGS sequence"/>
</dbReference>
<evidence type="ECO:0000313" key="2">
    <source>
        <dbReference type="EMBL" id="KFG76061.1"/>
    </source>
</evidence>
<reference evidence="2 3" key="1">
    <citation type="submission" date="2014-05" db="EMBL/GenBank/DDBJ databases">
        <title>Complete genome sequence of the Streptomyces mutabilis TRM45540.</title>
        <authorList>
            <person name="Luo X."/>
            <person name="Zhang L."/>
        </authorList>
    </citation>
    <scope>NUCLEOTIDE SEQUENCE [LARGE SCALE GENOMIC DNA]</scope>
    <source>
        <strain evidence="2 3">TRM45540</strain>
    </source>
</reference>
<dbReference type="HOGENOM" id="CLU_141067_0_0_11"/>
<dbReference type="EMBL" id="JNFQ01000001">
    <property type="protein sequence ID" value="KFG76061.1"/>
    <property type="molecule type" value="Genomic_DNA"/>
</dbReference>
<dbReference type="STRING" id="1915400.FM21_08090"/>
<proteinExistence type="predicted"/>
<evidence type="ECO:0000313" key="3">
    <source>
        <dbReference type="Proteomes" id="UP000029095"/>
    </source>
</evidence>
<feature type="compositionally biased region" description="Low complexity" evidence="1">
    <location>
        <begin position="23"/>
        <end position="44"/>
    </location>
</feature>
<dbReference type="AlphaFoldDB" id="A0A086N4J3"/>
<comment type="caution">
    <text evidence="2">The sequence shown here is derived from an EMBL/GenBank/DDBJ whole genome shotgun (WGS) entry which is preliminary data.</text>
</comment>
<sequence length="133" mass="13966">MVALALTLPGAACGDCPADRAASDSATEATASTSASASTTASARPTLCPEELCTTAVRHRARELLDSATPCGDYQSMGLSNRQYDIAREVVNTARTAEPDRGTRGAETVIDHQPRARCADPYRGGDPTEGPWR</sequence>
<accession>A0A086N4J3</accession>